<proteinExistence type="predicted"/>
<protein>
    <submittedName>
        <fullName evidence="2">Uncharacterized protein</fullName>
    </submittedName>
</protein>
<dbReference type="EMBL" id="CAJHUC010001320">
    <property type="protein sequence ID" value="CAD7700691.1"/>
    <property type="molecule type" value="Genomic_DNA"/>
</dbReference>
<comment type="caution">
    <text evidence="2">The sequence shown here is derived from an EMBL/GenBank/DDBJ whole genome shotgun (WGS) entry which is preliminary data.</text>
</comment>
<evidence type="ECO:0000256" key="1">
    <source>
        <dbReference type="SAM" id="Phobius"/>
    </source>
</evidence>
<keyword evidence="1" id="KW-0472">Membrane</keyword>
<evidence type="ECO:0000313" key="3">
    <source>
        <dbReference type="Proteomes" id="UP000708148"/>
    </source>
</evidence>
<dbReference type="Proteomes" id="UP000708148">
    <property type="component" value="Unassembled WGS sequence"/>
</dbReference>
<reference evidence="2" key="1">
    <citation type="submission" date="2020-12" db="EMBL/GenBank/DDBJ databases">
        <authorList>
            <person name="Iha C."/>
        </authorList>
    </citation>
    <scope>NUCLEOTIDE SEQUENCE</scope>
</reference>
<accession>A0A8S1IZU1</accession>
<keyword evidence="3" id="KW-1185">Reference proteome</keyword>
<sequence>MSFGAILCVLLETALDSGKIAALGIIATFGCSLNGVCLTLYLVRFDTVTFLCFILGTVQQHEPCTIGRWEPCEPHTCYLAGALACLLTKLRICSWRISLAERFMPSAN</sequence>
<keyword evidence="1" id="KW-0812">Transmembrane</keyword>
<dbReference type="AlphaFoldDB" id="A0A8S1IZU1"/>
<feature type="transmembrane region" description="Helical" evidence="1">
    <location>
        <begin position="20"/>
        <end position="43"/>
    </location>
</feature>
<keyword evidence="1" id="KW-1133">Transmembrane helix</keyword>
<gene>
    <name evidence="2" type="ORF">OSTQU699_LOCUS6050</name>
</gene>
<evidence type="ECO:0000313" key="2">
    <source>
        <dbReference type="EMBL" id="CAD7700691.1"/>
    </source>
</evidence>
<name>A0A8S1IZU1_9CHLO</name>
<organism evidence="2 3">
    <name type="scientific">Ostreobium quekettii</name>
    <dbReference type="NCBI Taxonomy" id="121088"/>
    <lineage>
        <taxon>Eukaryota</taxon>
        <taxon>Viridiplantae</taxon>
        <taxon>Chlorophyta</taxon>
        <taxon>core chlorophytes</taxon>
        <taxon>Ulvophyceae</taxon>
        <taxon>TCBD clade</taxon>
        <taxon>Bryopsidales</taxon>
        <taxon>Ostreobineae</taxon>
        <taxon>Ostreobiaceae</taxon>
        <taxon>Ostreobium</taxon>
    </lineage>
</organism>